<keyword evidence="4" id="KW-0472">Membrane</keyword>
<feature type="region of interest" description="Disordered" evidence="3">
    <location>
        <begin position="1"/>
        <end position="103"/>
    </location>
</feature>
<proteinExistence type="predicted"/>
<feature type="compositionally biased region" description="Acidic residues" evidence="3">
    <location>
        <begin position="28"/>
        <end position="49"/>
    </location>
</feature>
<gene>
    <name evidence="6" type="ORF">LCGC14_2053270</name>
</gene>
<feature type="domain" description="EfeO-type cupredoxin-like" evidence="5">
    <location>
        <begin position="437"/>
        <end position="531"/>
    </location>
</feature>
<sequence>MAEERRRRRRGRRRGGGDGHPSDRPTEESPEEIQSEGAEEDEPQPEESEPQTTEESGSPSRRRFFFGRRRDGEGDAEEKAERSHRDREERQAAGAPADVSPLSFWRRGRSRTYREQPMPKQTLRRTWRRIRGMYFPPWVPVAAIIVVVFGILGLLFFAQGATGAPGRTDHWHAPYQVFVCGERQSNFPTWAGGVHTHNDGVIHIHPNNPQEEGAGARLVKWFEYGGGKLTQTEMRMPGTRENYKNGDTCPDGSEAVLQVFVIDGDDAAGVEKKRDDWSRYIPQDGDRVRIVFGPEEEEGAAAEPEDRTVIPESEATRTVELEVTGAEVDAGFAPDSIDLRPGETVKLVVRNTGSISHSVRVAGADGEYNTSDDYVSNPETILPGKEGVVVVRFDDEGTFEFQDPSAPNASGTLAVAGEPVTETPEPGADGSQPVDVTLTVMMGDSFFEPTELEVEAGQTFRINLTNNGELVHNLRIAGVDNTYDTGDDLVSTPEFPKAGEGGELVGQIDEPGVYDFRSDFQGAEMMGTIVVK</sequence>
<dbReference type="InterPro" id="IPR028096">
    <property type="entry name" value="EfeO_Cupredoxin"/>
</dbReference>
<feature type="domain" description="EfeO-type cupredoxin-like" evidence="5">
    <location>
        <begin position="313"/>
        <end position="415"/>
    </location>
</feature>
<keyword evidence="4" id="KW-0812">Transmembrane</keyword>
<dbReference type="Gene3D" id="2.60.40.420">
    <property type="entry name" value="Cupredoxins - blue copper proteins"/>
    <property type="match status" value="2"/>
</dbReference>
<evidence type="ECO:0000256" key="3">
    <source>
        <dbReference type="SAM" id="MobiDB-lite"/>
    </source>
</evidence>
<organism evidence="6">
    <name type="scientific">marine sediment metagenome</name>
    <dbReference type="NCBI Taxonomy" id="412755"/>
    <lineage>
        <taxon>unclassified sequences</taxon>
        <taxon>metagenomes</taxon>
        <taxon>ecological metagenomes</taxon>
    </lineage>
</organism>
<dbReference type="EMBL" id="LAZR01024304">
    <property type="protein sequence ID" value="KKL75600.1"/>
    <property type="molecule type" value="Genomic_DNA"/>
</dbReference>
<evidence type="ECO:0000256" key="2">
    <source>
        <dbReference type="ARBA" id="ARBA00023008"/>
    </source>
</evidence>
<feature type="compositionally biased region" description="Basic residues" evidence="3">
    <location>
        <begin position="1"/>
        <end position="14"/>
    </location>
</feature>
<name>A0A0F9H1S7_9ZZZZ</name>
<evidence type="ECO:0000259" key="5">
    <source>
        <dbReference type="Pfam" id="PF13473"/>
    </source>
</evidence>
<dbReference type="InterPro" id="IPR008972">
    <property type="entry name" value="Cupredoxin"/>
</dbReference>
<evidence type="ECO:0000256" key="4">
    <source>
        <dbReference type="SAM" id="Phobius"/>
    </source>
</evidence>
<comment type="caution">
    <text evidence="6">The sequence shown here is derived from an EMBL/GenBank/DDBJ whole genome shotgun (WGS) entry which is preliminary data.</text>
</comment>
<evidence type="ECO:0000313" key="6">
    <source>
        <dbReference type="EMBL" id="KKL75600.1"/>
    </source>
</evidence>
<dbReference type="PANTHER" id="PTHR38439:SF3">
    <property type="entry name" value="COPPER-RESISTANT CUPROPROTEIN COPI"/>
    <property type="match status" value="1"/>
</dbReference>
<dbReference type="InterPro" id="IPR050845">
    <property type="entry name" value="Cu-binding_ET"/>
</dbReference>
<dbReference type="AlphaFoldDB" id="A0A0F9H1S7"/>
<keyword evidence="2" id="KW-0186">Copper</keyword>
<evidence type="ECO:0000256" key="1">
    <source>
        <dbReference type="ARBA" id="ARBA00022723"/>
    </source>
</evidence>
<keyword evidence="1" id="KW-0479">Metal-binding</keyword>
<accession>A0A0F9H1S7</accession>
<feature type="compositionally biased region" description="Low complexity" evidence="3">
    <location>
        <begin position="50"/>
        <end position="59"/>
    </location>
</feature>
<dbReference type="PANTHER" id="PTHR38439">
    <property type="entry name" value="AURACYANIN-B"/>
    <property type="match status" value="1"/>
</dbReference>
<feature type="compositionally biased region" description="Basic and acidic residues" evidence="3">
    <location>
        <begin position="15"/>
        <end position="27"/>
    </location>
</feature>
<reference evidence="6" key="1">
    <citation type="journal article" date="2015" name="Nature">
        <title>Complex archaea that bridge the gap between prokaryotes and eukaryotes.</title>
        <authorList>
            <person name="Spang A."/>
            <person name="Saw J.H."/>
            <person name="Jorgensen S.L."/>
            <person name="Zaremba-Niedzwiedzka K."/>
            <person name="Martijn J."/>
            <person name="Lind A.E."/>
            <person name="van Eijk R."/>
            <person name="Schleper C."/>
            <person name="Guy L."/>
            <person name="Ettema T.J."/>
        </authorList>
    </citation>
    <scope>NUCLEOTIDE SEQUENCE</scope>
</reference>
<dbReference type="GO" id="GO:0046872">
    <property type="term" value="F:metal ion binding"/>
    <property type="evidence" value="ECO:0007669"/>
    <property type="project" value="UniProtKB-KW"/>
</dbReference>
<dbReference type="Pfam" id="PF13473">
    <property type="entry name" value="Cupredoxin_1"/>
    <property type="match status" value="2"/>
</dbReference>
<feature type="transmembrane region" description="Helical" evidence="4">
    <location>
        <begin position="134"/>
        <end position="158"/>
    </location>
</feature>
<keyword evidence="4" id="KW-1133">Transmembrane helix</keyword>
<protein>
    <recommendedName>
        <fullName evidence="5">EfeO-type cupredoxin-like domain-containing protein</fullName>
    </recommendedName>
</protein>
<dbReference type="SUPFAM" id="SSF49503">
    <property type="entry name" value="Cupredoxins"/>
    <property type="match status" value="2"/>
</dbReference>
<feature type="compositionally biased region" description="Basic and acidic residues" evidence="3">
    <location>
        <begin position="68"/>
        <end position="91"/>
    </location>
</feature>